<comment type="caution">
    <text evidence="2">The sequence shown here is derived from an EMBL/GenBank/DDBJ whole genome shotgun (WGS) entry which is preliminary data.</text>
</comment>
<dbReference type="Pfam" id="PF03780">
    <property type="entry name" value="Asp23"/>
    <property type="match status" value="1"/>
</dbReference>
<dbReference type="Proteomes" id="UP000675664">
    <property type="component" value="Unassembled WGS sequence"/>
</dbReference>
<dbReference type="SUPFAM" id="SSF52540">
    <property type="entry name" value="P-loop containing nucleoside triphosphate hydrolases"/>
    <property type="match status" value="1"/>
</dbReference>
<dbReference type="AlphaFoldDB" id="A0A8J7W204"/>
<gene>
    <name evidence="2" type="ORF">KCX82_09280</name>
</gene>
<dbReference type="InterPro" id="IPR005531">
    <property type="entry name" value="Asp23"/>
</dbReference>
<keyword evidence="3" id="KW-1185">Reference proteome</keyword>
<comment type="similarity">
    <text evidence="1">Belongs to the asp23 family.</text>
</comment>
<dbReference type="RefSeq" id="WP_227018194.1">
    <property type="nucleotide sequence ID" value="NZ_JAGSND010000005.1"/>
</dbReference>
<accession>A0A8J7W204</accession>
<dbReference type="EMBL" id="JAGSND010000005">
    <property type="protein sequence ID" value="MBR0598063.1"/>
    <property type="molecule type" value="Genomic_DNA"/>
</dbReference>
<evidence type="ECO:0000313" key="2">
    <source>
        <dbReference type="EMBL" id="MBR0598063.1"/>
    </source>
</evidence>
<dbReference type="InterPro" id="IPR027417">
    <property type="entry name" value="P-loop_NTPase"/>
</dbReference>
<organism evidence="2 3">
    <name type="scientific">Sinanaerobacter chloroacetimidivorans</name>
    <dbReference type="NCBI Taxonomy" id="2818044"/>
    <lineage>
        <taxon>Bacteria</taxon>
        <taxon>Bacillati</taxon>
        <taxon>Bacillota</taxon>
        <taxon>Clostridia</taxon>
        <taxon>Peptostreptococcales</taxon>
        <taxon>Anaerovoracaceae</taxon>
        <taxon>Sinanaerobacter</taxon>
    </lineage>
</organism>
<name>A0A8J7W204_9FIRM</name>
<evidence type="ECO:0000256" key="1">
    <source>
        <dbReference type="ARBA" id="ARBA00005721"/>
    </source>
</evidence>
<reference evidence="2" key="1">
    <citation type="submission" date="2021-04" db="EMBL/GenBank/DDBJ databases">
        <title>Sinoanaerobacter chloroacetimidivorans sp. nov., an obligate anaerobic bacterium isolated from anaerobic sludge.</title>
        <authorList>
            <person name="Bao Y."/>
        </authorList>
    </citation>
    <scope>NUCLEOTIDE SEQUENCE</scope>
    <source>
        <strain evidence="2">BAD-6</strain>
    </source>
</reference>
<sequence length="268" mass="30155">MKVYGLVGRSGTGKSYQAMNLCREINVESIIDDGLFIFGNSIMAGISAKRQSTKIAAIKTALFTDEEHRKTVADKIKEIQPDSILILGTSIKMLHRIAERLELPKIERIIQIEAITSESEREAARKQRHELGKHVIPVPTFQLKREFSGYFLDPLRIFRGWRGGKASFSERSVVRPTYSYLGDYSISDKVIGDVVNYIGRETDGVESILRVNTDSNSEGISITVLVMMSYGIKLMDVAKDLQKKIAKQVETMTAFHIRSVDIEIRGLK</sequence>
<protein>
    <submittedName>
        <fullName evidence="2">Asp23/Gls24 family envelope stress response protein</fullName>
    </submittedName>
</protein>
<evidence type="ECO:0000313" key="3">
    <source>
        <dbReference type="Proteomes" id="UP000675664"/>
    </source>
</evidence>
<proteinExistence type="inferred from homology"/>
<reference evidence="2" key="2">
    <citation type="submission" date="2021-04" db="EMBL/GenBank/DDBJ databases">
        <authorList>
            <person name="Liu J."/>
        </authorList>
    </citation>
    <scope>NUCLEOTIDE SEQUENCE</scope>
    <source>
        <strain evidence="2">BAD-6</strain>
    </source>
</reference>